<evidence type="ECO:0000259" key="6">
    <source>
        <dbReference type="Pfam" id="PF24883"/>
    </source>
</evidence>
<dbReference type="SUPFAM" id="SSF52540">
    <property type="entry name" value="P-loop containing nucleoside triphosphate hydrolases"/>
    <property type="match status" value="1"/>
</dbReference>
<keyword evidence="2 3" id="KW-0040">ANK repeat</keyword>
<dbReference type="InterPro" id="IPR036770">
    <property type="entry name" value="Ankyrin_rpt-contain_sf"/>
</dbReference>
<evidence type="ECO:0000313" key="7">
    <source>
        <dbReference type="EMBL" id="KAF4981767.1"/>
    </source>
</evidence>
<protein>
    <recommendedName>
        <fullName evidence="9">NACHT domain-containing protein</fullName>
    </recommendedName>
</protein>
<feature type="compositionally biased region" description="Low complexity" evidence="4">
    <location>
        <begin position="500"/>
        <end position="512"/>
    </location>
</feature>
<dbReference type="InterPro" id="IPR027417">
    <property type="entry name" value="P-loop_NTPase"/>
</dbReference>
<dbReference type="InterPro" id="IPR002110">
    <property type="entry name" value="Ankyrin_rpt"/>
</dbReference>
<accession>A0A8H4URC9</accession>
<feature type="domain" description="GPI inositol-deacylase winged helix" evidence="5">
    <location>
        <begin position="335"/>
        <end position="405"/>
    </location>
</feature>
<dbReference type="Pfam" id="PF22939">
    <property type="entry name" value="WHD_GPIID"/>
    <property type="match status" value="1"/>
</dbReference>
<dbReference type="Pfam" id="PF24883">
    <property type="entry name" value="NPHP3_N"/>
    <property type="match status" value="1"/>
</dbReference>
<reference evidence="7" key="2">
    <citation type="submission" date="2020-05" db="EMBL/GenBank/DDBJ databases">
        <authorList>
            <person name="Kim H.-S."/>
            <person name="Proctor R.H."/>
            <person name="Brown D.W."/>
        </authorList>
    </citation>
    <scope>NUCLEOTIDE SEQUENCE</scope>
    <source>
        <strain evidence="7">NRRL 22465</strain>
    </source>
</reference>
<feature type="domain" description="Nephrocystin 3-like N-terminal" evidence="6">
    <location>
        <begin position="55"/>
        <end position="213"/>
    </location>
</feature>
<dbReference type="PRINTS" id="PR01415">
    <property type="entry name" value="ANKYRIN"/>
</dbReference>
<name>A0A8H4URC9_9HYPO</name>
<keyword evidence="8" id="KW-1185">Reference proteome</keyword>
<dbReference type="PANTHER" id="PTHR24123">
    <property type="entry name" value="ANKYRIN REPEAT-CONTAINING"/>
    <property type="match status" value="1"/>
</dbReference>
<dbReference type="Pfam" id="PF12796">
    <property type="entry name" value="Ank_2"/>
    <property type="match status" value="4"/>
</dbReference>
<proteinExistence type="predicted"/>
<dbReference type="Gene3D" id="1.25.40.20">
    <property type="entry name" value="Ankyrin repeat-containing domain"/>
    <property type="match status" value="8"/>
</dbReference>
<evidence type="ECO:0000259" key="5">
    <source>
        <dbReference type="Pfam" id="PF22939"/>
    </source>
</evidence>
<sequence>MTNSVITAEEYDIVNHEETELSPEILAKIRNWLQPTDYLADSGEFRRHLASQAPGTGLWICETDEYRKWHDSPDHGSLWIKGVPGAGKSVTAASIIQHLRVTESCPVLFFFFRNIVAANFSPRALIQDWLAQLLPHSPKLQFALQARLETSLEDISDNDLVQIFLDGVSCVPKVYCVGDALDEMTTDNRPFLDKLNGLATYRPRSLKLLMTSRPKQYLQSALRDSSIVHISLQQRLVDADILSYLHHRFETTLKSDEQQHIKQQVISMVESRAEGLFLYAKLTMDQFEAALLTGDPVDINALEQSLPVGLEQTYTSMLAKQRREKGVSTDLQVFVLEAVTHASRPLRLNELASLLEYVYTDIQAPNGFKVLIATCCGSLVEILEDETLQVIHHSFTEFLRGDSRNKPECESSEFPVIDSDKAHKRMAINCLRYLQSGSLLLEDEDSDVVAPEIPVPDRALEKQAQGRLRGLQAPSEETSSDSGSEMDVDFNDTQAPQKSQAPIQQQRPLQQPHGRLFGDPDTRTDPFNYLEARLRHPFLHYAVENWSYHASRYDVEDEALFNAVLGFLRPDSLSLKRWLNLKWRLSSYSSERVPTALHIAAFAGLSQLAIKLIQQGSSVSATDSQYRIPIHWACENGHAKVVSLLIHHGSDPDAVEGFGMKPLHLAAPKNHASVVTILLQAGVKPDTAVENCILPYPEIGFPGTDTGTTAITYASQGGHPETAIAMIPFCQPEILEDLLCEYCQRNQTDAVLAILDKSSVSANAVYEGSTALHLACNSINERCVRALINRGADVLKTSNWMPRNIHLHCIPEPRRESEEPPLHRLVYRWLDNNDQACQAIFRLLIKAGADLEQVGHGGNTALHIAAGDVDSYRESTARLRALRALIDAGADVNKTNSCQSTALHVVLAGNRDLEAVRLLVEHGCEVNARDYSGTTALQRAVSRNSMSLGLEHTEVIVKYLLDHGADPDIKGNHQIHPVVLAMRRGPSVFQMVLSRSKDESIKKRCWFELADDDVSMFVEHLEILLAEGVNIDTRKNDGRTLYLCCLNFDDKLDDLQSHGANIDAVDNGGNNALHVLFRDQHCTIEQAAWLVDRGIDPLSRNNNGDTLLHHVASRYTSDPFGAEFVRWLIGLGISVNAVNERGRTALHVFQERDSLLSIEYTGDCSRKNGHVHFVDVINIGKNVDFEIRDEDGLTALHLSAMRSEIEAATLLTSGADLRVLTDDLQNVLHLACRARQPNIVGLILDQPGLLDSTLTNEEDVYGRTPLHYACSSGKAESVALLLKHGARARVSDLQSSTPLHACAEFKLEQSLWDANDQPWKWLRCPPEDRLRPRCSESMFLSEPRYKDQHGRPQTETRKTFFPSVGTIARMLIDAKVDVAATSDFRFTTQSRSTALDLAIRIGCSELIEVFAQDEKLYAEATKNLGKGNGFDRNPEKTRRHMELHMSLMRPRSCLDTLSGNATLFNELLESPVQFLNLFTIDDAVKLISQGFEANPLAESCYHLLEELMKPDHLELSKRLSPLILHYSSYDLVGERARRFQEAIVSWHGTYTALTPLQLACMSAEPNMLMLRLLVEELHVDVNAHGLDSLSIGYTGEKFEPNFGGTALHILATADNYWHLEAIEYLLSQGADTEALDKKGQSPLHIAAEGTKYHSPRVEGFWRLNALTKLLDHGADPNLLDKEYLSPLHKASAAPEIISELLSRGAQVSERSQNPILRAIKQHNLLALETLLDHGLSVDSFESDHLGRSLSDSMNKPRRIYALLLVALGGGLNASPKDLMPLLRALVTRGANLYLPLNDDETMVHFLFEFPEHEVADELLKEPCVSRINFDRRDQHGRTVLMASCNQINSLPGYGHRRWDAEVVTGPPLRILDRGADARLVDEDGKTALHYLLDNPIMPDDILLQFMEREEVAPTLMVKDKAGFSPLHYSLRSLRPKACELLLAKGANILEPSPDGLTALHYIASQCLVTTRMPIYNTYKDEHDAKDYFDRCLALWKRFLDEGGPINEADNAGNTALHVFLLSGDMEIFPRGPIVPRICHLDHYNKLFPPDSGVDVFAANHEGETMLHVIPRRGKPAHCSPPDHDKALFEAMMDKGLDPLKEDAKGRSALDVASAYEKDDIVGILSRK</sequence>
<comment type="caution">
    <text evidence="7">The sequence shown here is derived from an EMBL/GenBank/DDBJ whole genome shotgun (WGS) entry which is preliminary data.</text>
</comment>
<feature type="repeat" description="ANK" evidence="3">
    <location>
        <begin position="898"/>
        <end position="931"/>
    </location>
</feature>
<dbReference type="PROSITE" id="PS50297">
    <property type="entry name" value="ANK_REP_REGION"/>
    <property type="match status" value="5"/>
</dbReference>
<dbReference type="SUPFAM" id="SSF48403">
    <property type="entry name" value="Ankyrin repeat"/>
    <property type="match status" value="4"/>
</dbReference>
<feature type="repeat" description="ANK" evidence="3">
    <location>
        <begin position="625"/>
        <end position="657"/>
    </location>
</feature>
<feature type="repeat" description="ANK" evidence="3">
    <location>
        <begin position="1602"/>
        <end position="1637"/>
    </location>
</feature>
<feature type="repeat" description="ANK" evidence="3">
    <location>
        <begin position="1638"/>
        <end position="1681"/>
    </location>
</feature>
<dbReference type="SMART" id="SM00248">
    <property type="entry name" value="ANK"/>
    <property type="match status" value="21"/>
</dbReference>
<feature type="region of interest" description="Disordered" evidence="4">
    <location>
        <begin position="453"/>
        <end position="522"/>
    </location>
</feature>
<dbReference type="PANTHER" id="PTHR24123:SF33">
    <property type="entry name" value="PROTEIN HOS4"/>
    <property type="match status" value="1"/>
</dbReference>
<dbReference type="EMBL" id="JABEYC010000151">
    <property type="protein sequence ID" value="KAF4981767.1"/>
    <property type="molecule type" value="Genomic_DNA"/>
</dbReference>
<organism evidence="7 8">
    <name type="scientific">Fusarium zealandicum</name>
    <dbReference type="NCBI Taxonomy" id="1053134"/>
    <lineage>
        <taxon>Eukaryota</taxon>
        <taxon>Fungi</taxon>
        <taxon>Dikarya</taxon>
        <taxon>Ascomycota</taxon>
        <taxon>Pezizomycotina</taxon>
        <taxon>Sordariomycetes</taxon>
        <taxon>Hypocreomycetidae</taxon>
        <taxon>Hypocreales</taxon>
        <taxon>Nectriaceae</taxon>
        <taxon>Fusarium</taxon>
        <taxon>Fusarium staphyleae species complex</taxon>
    </lineage>
</organism>
<dbReference type="InterPro" id="IPR051165">
    <property type="entry name" value="Multifunctional_ANK_Repeat"/>
</dbReference>
<feature type="repeat" description="ANK" evidence="3">
    <location>
        <begin position="1921"/>
        <end position="1948"/>
    </location>
</feature>
<dbReference type="Pfam" id="PF00023">
    <property type="entry name" value="Ank"/>
    <property type="match status" value="2"/>
</dbReference>
<dbReference type="PROSITE" id="PS50088">
    <property type="entry name" value="ANK_REPEAT"/>
    <property type="match status" value="11"/>
</dbReference>
<gene>
    <name evidence="7" type="ORF">FZEAL_2489</name>
</gene>
<evidence type="ECO:0000256" key="3">
    <source>
        <dbReference type="PROSITE-ProRule" id="PRU00023"/>
    </source>
</evidence>
<dbReference type="Gene3D" id="3.40.50.300">
    <property type="entry name" value="P-loop containing nucleotide triphosphate hydrolases"/>
    <property type="match status" value="1"/>
</dbReference>
<feature type="repeat" description="ANK" evidence="3">
    <location>
        <begin position="592"/>
        <end position="624"/>
    </location>
</feature>
<evidence type="ECO:0000256" key="1">
    <source>
        <dbReference type="ARBA" id="ARBA00022737"/>
    </source>
</evidence>
<evidence type="ECO:0008006" key="9">
    <source>
        <dbReference type="Google" id="ProtNLM"/>
    </source>
</evidence>
<evidence type="ECO:0000256" key="2">
    <source>
        <dbReference type="ARBA" id="ARBA00023043"/>
    </source>
</evidence>
<reference evidence="7" key="1">
    <citation type="journal article" date="2020" name="BMC Genomics">
        <title>Correction to: Identification and distribution of gene clusters required for synthesis of sphingolipid metabolism inhibitors in diverse species of the filamentous fungus Fusarium.</title>
        <authorList>
            <person name="Kim H.S."/>
            <person name="Lohmar J.M."/>
            <person name="Busman M."/>
            <person name="Brown D.W."/>
            <person name="Naumann T.A."/>
            <person name="Divon H.H."/>
            <person name="Lysoe E."/>
            <person name="Uhlig S."/>
            <person name="Proctor R.H."/>
        </authorList>
    </citation>
    <scope>NUCLEOTIDE SEQUENCE</scope>
    <source>
        <strain evidence="7">NRRL 22465</strain>
    </source>
</reference>
<feature type="repeat" description="ANK" evidence="3">
    <location>
        <begin position="932"/>
        <end position="972"/>
    </location>
</feature>
<evidence type="ECO:0000256" key="4">
    <source>
        <dbReference type="SAM" id="MobiDB-lite"/>
    </source>
</evidence>
<feature type="repeat" description="ANK" evidence="3">
    <location>
        <begin position="767"/>
        <end position="799"/>
    </location>
</feature>
<feature type="repeat" description="ANK" evidence="3">
    <location>
        <begin position="658"/>
        <end position="690"/>
    </location>
</feature>
<keyword evidence="1" id="KW-0677">Repeat</keyword>
<evidence type="ECO:0000313" key="8">
    <source>
        <dbReference type="Proteomes" id="UP000635477"/>
    </source>
</evidence>
<feature type="repeat" description="ANK" evidence="3">
    <location>
        <begin position="1261"/>
        <end position="1293"/>
    </location>
</feature>
<dbReference type="InterPro" id="IPR056884">
    <property type="entry name" value="NPHP3-like_N"/>
</dbReference>
<dbReference type="OrthoDB" id="21416at2759"/>
<feature type="repeat" description="ANK" evidence="3">
    <location>
        <begin position="857"/>
        <end position="897"/>
    </location>
</feature>
<dbReference type="Proteomes" id="UP000635477">
    <property type="component" value="Unassembled WGS sequence"/>
</dbReference>
<dbReference type="InterPro" id="IPR054471">
    <property type="entry name" value="GPIID_WHD"/>
</dbReference>